<feature type="binding site" evidence="9">
    <location>
        <position position="599"/>
    </location>
    <ligand>
        <name>a ribonucleoside 5'-phosphate</name>
        <dbReference type="ChEBI" id="CHEBI:58043"/>
    </ligand>
</feature>
<feature type="region of interest" description="NMPbind" evidence="9">
    <location>
        <begin position="307"/>
        <end position="337"/>
    </location>
</feature>
<comment type="caution">
    <text evidence="11">The sequence shown here is derived from an EMBL/GenBank/DDBJ whole genome shotgun (WGS) entry which is preliminary data.</text>
</comment>
<feature type="binding site" evidence="9">
    <location>
        <begin position="523"/>
        <end position="525"/>
    </location>
    <ligand>
        <name>a ribonucleoside 5'-phosphate</name>
        <dbReference type="ChEBI" id="CHEBI:58043"/>
    </ligand>
</feature>
<evidence type="ECO:0000256" key="10">
    <source>
        <dbReference type="SAM" id="Phobius"/>
    </source>
</evidence>
<dbReference type="Proteomes" id="UP000186817">
    <property type="component" value="Unassembled WGS sequence"/>
</dbReference>
<feature type="binding site" evidence="9">
    <location>
        <position position="559"/>
    </location>
    <ligand>
        <name>CMP</name>
        <dbReference type="ChEBI" id="CHEBI:60377"/>
    </ligand>
</feature>
<feature type="binding site" evidence="9">
    <location>
        <position position="450"/>
    </location>
    <ligand>
        <name>ATP</name>
        <dbReference type="ChEBI" id="CHEBI:30616"/>
    </ligand>
</feature>
<dbReference type="CDD" id="cd01428">
    <property type="entry name" value="ADK"/>
    <property type="match status" value="3"/>
</dbReference>
<comment type="catalytic activity">
    <reaction evidence="9">
        <text>CMP + ATP = CDP + ADP</text>
        <dbReference type="Rhea" id="RHEA:11600"/>
        <dbReference type="ChEBI" id="CHEBI:30616"/>
        <dbReference type="ChEBI" id="CHEBI:58069"/>
        <dbReference type="ChEBI" id="CHEBI:60377"/>
        <dbReference type="ChEBI" id="CHEBI:456216"/>
        <dbReference type="EC" id="2.7.4.14"/>
    </reaction>
</comment>
<feature type="binding site" evidence="9">
    <location>
        <begin position="475"/>
        <end position="480"/>
    </location>
    <ligand>
        <name>ATP</name>
        <dbReference type="ChEBI" id="CHEBI:30616"/>
    </ligand>
</feature>
<feature type="binding site" evidence="9">
    <location>
        <begin position="364"/>
        <end position="367"/>
    </location>
    <ligand>
        <name>a ribonucleoside 5'-phosphate</name>
        <dbReference type="ChEBI" id="CHEBI:58043"/>
    </ligand>
</feature>
<feature type="binding site" evidence="9">
    <location>
        <position position="501"/>
    </location>
    <ligand>
        <name>a ribonucleoside 5'-phosphate</name>
        <dbReference type="ChEBI" id="CHEBI:58043"/>
    </ligand>
</feature>
<dbReference type="GO" id="GO:0006221">
    <property type="term" value="P:pyrimidine nucleotide biosynthetic process"/>
    <property type="evidence" value="ECO:0007669"/>
    <property type="project" value="UniProtKB-UniRule"/>
</dbReference>
<keyword evidence="1 9" id="KW-0963">Cytoplasm</keyword>
<gene>
    <name evidence="11" type="primary">cmpk</name>
    <name evidence="11" type="ORF">AK812_SmicGene12369</name>
</gene>
<feature type="binding site" evidence="9">
    <location>
        <begin position="335"/>
        <end position="337"/>
    </location>
    <ligand>
        <name>a ribonucleoside 5'-phosphate</name>
        <dbReference type="ChEBI" id="CHEBI:58043"/>
    </ligand>
</feature>
<evidence type="ECO:0000313" key="11">
    <source>
        <dbReference type="EMBL" id="OLQ04549.1"/>
    </source>
</evidence>
<proteinExistence type="inferred from homology"/>
<dbReference type="GO" id="GO:0033862">
    <property type="term" value="F:UMP kinase activity"/>
    <property type="evidence" value="ECO:0007669"/>
    <property type="project" value="RHEA"/>
</dbReference>
<dbReference type="PRINTS" id="PR00094">
    <property type="entry name" value="ADENYLTKNASE"/>
</dbReference>
<dbReference type="EC" id="2.7.4.14" evidence="9"/>
<feature type="binding site" evidence="9">
    <location>
        <begin position="552"/>
        <end position="555"/>
    </location>
    <ligand>
        <name>a ribonucleoside 5'-phosphate</name>
        <dbReference type="ChEBI" id="CHEBI:58043"/>
    </ligand>
</feature>
<feature type="binding site" evidence="9">
    <location>
        <position position="313"/>
    </location>
    <ligand>
        <name>a ribonucleoside 5'-phosphate</name>
        <dbReference type="ChEBI" id="CHEBI:58043"/>
    </ligand>
</feature>
<dbReference type="Gene3D" id="3.40.50.300">
    <property type="entry name" value="P-loop containing nucleotide triphosphate hydrolases"/>
    <property type="match status" value="3"/>
</dbReference>
<comment type="subcellular location">
    <subcellularLocation>
        <location evidence="9">Cytoplasm</location>
    </subcellularLocation>
    <subcellularLocation>
        <location evidence="9">Nucleus</location>
    </subcellularLocation>
</comment>
<comment type="catalytic activity">
    <reaction evidence="8 9">
        <text>UMP + ATP = UDP + ADP</text>
        <dbReference type="Rhea" id="RHEA:24400"/>
        <dbReference type="ChEBI" id="CHEBI:30616"/>
        <dbReference type="ChEBI" id="CHEBI:57865"/>
        <dbReference type="ChEBI" id="CHEBI:58223"/>
        <dbReference type="ChEBI" id="CHEBI:456216"/>
        <dbReference type="EC" id="2.7.4.14"/>
    </reaction>
</comment>
<dbReference type="EMBL" id="LSRX01000208">
    <property type="protein sequence ID" value="OLQ04549.1"/>
    <property type="molecule type" value="Genomic_DNA"/>
</dbReference>
<reference evidence="11 12" key="1">
    <citation type="submission" date="2016-02" db="EMBL/GenBank/DDBJ databases">
        <title>Genome analysis of coral dinoflagellate symbionts highlights evolutionary adaptations to a symbiotic lifestyle.</title>
        <authorList>
            <person name="Aranda M."/>
            <person name="Li Y."/>
            <person name="Liew Y.J."/>
            <person name="Baumgarten S."/>
            <person name="Simakov O."/>
            <person name="Wilson M."/>
            <person name="Piel J."/>
            <person name="Ashoor H."/>
            <person name="Bougouffa S."/>
            <person name="Bajic V.B."/>
            <person name="Ryu T."/>
            <person name="Ravasi T."/>
            <person name="Bayer T."/>
            <person name="Micklem G."/>
            <person name="Kim H."/>
            <person name="Bhak J."/>
            <person name="Lajeunesse T.C."/>
            <person name="Voolstra C.R."/>
        </authorList>
    </citation>
    <scope>NUCLEOTIDE SEQUENCE [LARGE SCALE GENOMIC DNA]</scope>
    <source>
        <strain evidence="11 12">CCMP2467</strain>
    </source>
</reference>
<feature type="binding site" evidence="9">
    <location>
        <position position="422"/>
    </location>
    <ligand>
        <name>a ribonucleoside 5'-phosphate</name>
        <dbReference type="ChEBI" id="CHEBI:58043"/>
    </ligand>
</feature>
<comment type="subunit">
    <text evidence="9">Monomer.</text>
</comment>
<dbReference type="Gene3D" id="1.20.5.880">
    <property type="entry name" value="Photosystem II reaction center protein H"/>
    <property type="match status" value="1"/>
</dbReference>
<dbReference type="SUPFAM" id="SSF161025">
    <property type="entry name" value="Photosystem II 10 kDa phosphoprotein PsbH"/>
    <property type="match status" value="1"/>
</dbReference>
<feature type="transmembrane region" description="Helical" evidence="10">
    <location>
        <begin position="1071"/>
        <end position="1101"/>
    </location>
</feature>
<comment type="domain">
    <text evidence="9">Consists of three domains, a large central CORE domain and two small peripheral domains, NMPbind and LID, which undergo movements during catalysis. The LID domain closes over the site of phosphoryl transfer upon ATP binding. Assembling and dissambling the active center during each catalytic cycle provides an effective means to prevent ATP hydrolysis.</text>
</comment>
<feature type="binding site" evidence="9">
    <location>
        <begin position="287"/>
        <end position="292"/>
    </location>
    <ligand>
        <name>ATP</name>
        <dbReference type="ChEBI" id="CHEBI:30616"/>
    </ligand>
</feature>
<dbReference type="GO" id="GO:0009523">
    <property type="term" value="C:photosystem II"/>
    <property type="evidence" value="ECO:0007669"/>
    <property type="project" value="InterPro"/>
</dbReference>
<feature type="region of interest" description="LID" evidence="9">
    <location>
        <begin position="404"/>
        <end position="414"/>
    </location>
</feature>
<evidence type="ECO:0000256" key="7">
    <source>
        <dbReference type="ARBA" id="ARBA00023242"/>
    </source>
</evidence>
<dbReference type="GO" id="GO:0042301">
    <property type="term" value="F:phosphate ion binding"/>
    <property type="evidence" value="ECO:0007669"/>
    <property type="project" value="InterPro"/>
</dbReference>
<keyword evidence="12" id="KW-1185">Reference proteome</keyword>
<dbReference type="HAMAP" id="MF_00235">
    <property type="entry name" value="Adenylate_kinase_Adk"/>
    <property type="match status" value="3"/>
</dbReference>
<evidence type="ECO:0000256" key="9">
    <source>
        <dbReference type="HAMAP-Rule" id="MF_03172"/>
    </source>
</evidence>
<dbReference type="GO" id="GO:0050821">
    <property type="term" value="P:protein stabilization"/>
    <property type="evidence" value="ECO:0007669"/>
    <property type="project" value="InterPro"/>
</dbReference>
<dbReference type="InterPro" id="IPR033690">
    <property type="entry name" value="Adenylat_kinase_CS"/>
</dbReference>
<dbReference type="SUPFAM" id="SSF52540">
    <property type="entry name" value="P-loop containing nucleoside triphosphate hydrolases"/>
    <property type="match status" value="3"/>
</dbReference>
<dbReference type="InterPro" id="IPR006266">
    <property type="entry name" value="UMP_CMP_kinase"/>
</dbReference>
<keyword evidence="10" id="KW-0472">Membrane</keyword>
<feature type="binding site" evidence="9">
    <location>
        <position position="411"/>
    </location>
    <ligand>
        <name>a ribonucleoside 5'-phosphate</name>
        <dbReference type="ChEBI" id="CHEBI:58043"/>
    </ligand>
</feature>
<dbReference type="GO" id="GO:0036430">
    <property type="term" value="F:CMP kinase activity"/>
    <property type="evidence" value="ECO:0007669"/>
    <property type="project" value="RHEA"/>
</dbReference>
<evidence type="ECO:0000256" key="2">
    <source>
        <dbReference type="ARBA" id="ARBA00022679"/>
    </source>
</evidence>
<dbReference type="Pfam" id="PF00406">
    <property type="entry name" value="ADK"/>
    <property type="match status" value="3"/>
</dbReference>
<evidence type="ECO:0000313" key="12">
    <source>
        <dbReference type="Proteomes" id="UP000186817"/>
    </source>
</evidence>
<feature type="region of interest" description="LID" evidence="9">
    <location>
        <begin position="592"/>
        <end position="602"/>
    </location>
</feature>
<feature type="region of interest" description="NMPbind" evidence="9">
    <location>
        <begin position="495"/>
        <end position="525"/>
    </location>
</feature>
<dbReference type="PROSITE" id="PS00113">
    <property type="entry name" value="ADENYLATE_KINASE"/>
    <property type="match status" value="3"/>
</dbReference>
<dbReference type="GO" id="GO:0006207">
    <property type="term" value="P:'de novo' pyrimidine nucleobase biosynthetic process"/>
    <property type="evidence" value="ECO:0007669"/>
    <property type="project" value="InterPro"/>
</dbReference>
<dbReference type="FunFam" id="3.40.50.300:FF:000315">
    <property type="entry name" value="Adenylate kinase 1"/>
    <property type="match status" value="2"/>
</dbReference>
<evidence type="ECO:0000256" key="8">
    <source>
        <dbReference type="ARBA" id="ARBA00048116"/>
    </source>
</evidence>
<protein>
    <recommendedName>
        <fullName evidence="9">UMP-CMP kinase</fullName>
        <ecNumber evidence="9">2.7.4.14</ecNumber>
    </recommendedName>
    <alternativeName>
        <fullName evidence="9">Deoxycytidylate kinase</fullName>
        <shortName evidence="9">CK</shortName>
        <shortName evidence="9">dCMP kinase</shortName>
    </alternativeName>
    <alternativeName>
        <fullName evidence="9">Uridine monophosphate/cytidine monophosphate kinase</fullName>
        <shortName evidence="9">UMP/CMP kinase</shortName>
        <shortName evidence="9">UMP/CMPK</shortName>
    </alternativeName>
</protein>
<feature type="binding site" evidence="9">
    <location>
        <position position="638"/>
    </location>
    <ligand>
        <name>ATP</name>
        <dbReference type="ChEBI" id="CHEBI:30616"/>
    </ligand>
</feature>
<evidence type="ECO:0000256" key="5">
    <source>
        <dbReference type="ARBA" id="ARBA00022840"/>
    </source>
</evidence>
<evidence type="ECO:0000256" key="4">
    <source>
        <dbReference type="ARBA" id="ARBA00022777"/>
    </source>
</evidence>
<dbReference type="HAMAP" id="MF_03172">
    <property type="entry name" value="Adenylate_kinase_UMP_CMP_kin"/>
    <property type="match status" value="2"/>
</dbReference>
<keyword evidence="2 9" id="KW-0808">Transferase</keyword>
<dbReference type="InterPro" id="IPR027417">
    <property type="entry name" value="P-loop_NTPase"/>
</dbReference>
<evidence type="ECO:0000256" key="3">
    <source>
        <dbReference type="ARBA" id="ARBA00022741"/>
    </source>
</evidence>
<keyword evidence="4 9" id="KW-0418">Kinase</keyword>
<dbReference type="OrthoDB" id="441026at2759"/>
<feature type="binding site" evidence="9">
    <location>
        <position position="371"/>
    </location>
    <ligand>
        <name>CMP</name>
        <dbReference type="ChEBI" id="CHEBI:60377"/>
    </ligand>
</feature>
<organism evidence="11 12">
    <name type="scientific">Symbiodinium microadriaticum</name>
    <name type="common">Dinoflagellate</name>
    <name type="synonym">Zooxanthella microadriatica</name>
    <dbReference type="NCBI Taxonomy" id="2951"/>
    <lineage>
        <taxon>Eukaryota</taxon>
        <taxon>Sar</taxon>
        <taxon>Alveolata</taxon>
        <taxon>Dinophyceae</taxon>
        <taxon>Suessiales</taxon>
        <taxon>Symbiodiniaceae</taxon>
        <taxon>Symbiodinium</taxon>
    </lineage>
</organism>
<keyword evidence="10" id="KW-0812">Transmembrane</keyword>
<sequence length="1130" mass="125373">MAILPFAVNKLTWFVKTPPAWCMVRDSKGIVDAMTSLHGLRSSRAGYELTVSVKQAMSAGAHLWWMAGTEQLADGLTKSKARGILLHVLGDQQRWRLVRDPEFTAGRKLTKREHEKRIREVEQKVILLVKGIAEASNFPWDHIDEGKLVPASITVELILKAMREKGWGGGKYLIDGFPRSFDNLAAWEQMAGDQVLVKFVLYLDVCEQVMEARLLERGKTSGRADDNIESIRKRFLTFHQESRPVVERFQADGRVVRIDAEQHRDDVWRDVQALFGPSVVFVLGGPGSGKGTQCTKIAESFGYVHLSAGDLLREERAREGSEYGELINSYIKEGKLVPVEITIELIKQAMVKFGWEGGRYLIDGFPRSFDNLKGWEKVIGNSVRVKFVLFFDASEETMQVRLVERGKTSGRADDNLESIKKRFVTFQQESMPVVESYRLQGLVRRIDAEQSSEKVWSDVQRNFGPQVIFVLGGPGAGKGTQCARIAANFGFQHLSAGDLLREERKRPGSELGELIESHIKEGKLVPVSVVVRLLQKAMEERGWEDGKYLIDGFPRSAENMQGWNDMIGPKVDVKFCMFFDCSEAVMEARLLERGKTSGRSDDNLESIKKRFATYQQESLPVVERFSREGAMRRINAEQGLDEVWSCVQEVMHNERDGHLLNQALVLIKPSSFNKDTQRFVQSFFTTHKDCPKVSDSPWARPAGSLFRSSASLCATPVVLDLLDDFLGMARKEEVASPDTSARVPVPWGGFTAALSPGTGLSGSEAESTAAECWPPLRPLGRLAFAWPRKARCFWEEGRAAEFQEILINEGLEDAIRAGHEDLEQDFLQCTRPCVGVAVVALLRALDCLSNEISIVEKGIVAAKDIADRNLFDKQYLQLARFATGIPDDFKVAAEAAARFESAFGVSFTAAAPLGAEAAAAKLGISTEEMFTLWQSSPSMKLDDYCYHSDDGDRDLTGLAGLSCATTATQSVIIALAASACVWLFLGQLSFVNSPVANREINVAAAAAVKYETDMPAENGVYPVGNAKRTAPYGERDPLPEGYGIRTGLSDLLKPLNAEAGVVAKEDSIPTVLAACFAMTMPCVMVTGIVLLFLFYLLLLLLDNQSVLLPPEDEFDEYVQNFLPYFFFGEK</sequence>
<evidence type="ECO:0000256" key="1">
    <source>
        <dbReference type="ARBA" id="ARBA00022490"/>
    </source>
</evidence>
<keyword evidence="6 9" id="KW-0665">Pyrimidine biosynthesis</keyword>
<comment type="similarity">
    <text evidence="9">Belongs to the adenylate kinase family. UMP-CMP kinase subfamily.</text>
</comment>
<keyword evidence="10" id="KW-1133">Transmembrane helix</keyword>
<dbReference type="GO" id="GO:0005524">
    <property type="term" value="F:ATP binding"/>
    <property type="evidence" value="ECO:0007669"/>
    <property type="project" value="UniProtKB-KW"/>
</dbReference>
<keyword evidence="3 9" id="KW-0547">Nucleotide-binding</keyword>
<name>A0A1Q9EAV2_SYMMI</name>
<comment type="cofactor">
    <cofactor evidence="9">
        <name>Mg(2+)</name>
        <dbReference type="ChEBI" id="CHEBI:18420"/>
    </cofactor>
    <text evidence="9">Binds 1 Mg(2+) ion per monomer.</text>
</comment>
<dbReference type="GO" id="GO:0036431">
    <property type="term" value="F:dCMP kinase activity"/>
    <property type="evidence" value="ECO:0007669"/>
    <property type="project" value="RHEA"/>
</dbReference>
<dbReference type="InterPro" id="IPR036863">
    <property type="entry name" value="PSII_PsbH_sf"/>
</dbReference>
<dbReference type="InterPro" id="IPR000850">
    <property type="entry name" value="Adenylat/UMP-CMP_kin"/>
</dbReference>
<keyword evidence="5 9" id="KW-0067">ATP-binding</keyword>
<dbReference type="GO" id="GO:0005737">
    <property type="term" value="C:cytoplasm"/>
    <property type="evidence" value="ECO:0007669"/>
    <property type="project" value="UniProtKB-SubCell"/>
</dbReference>
<accession>A0A1Q9EAV2</accession>
<keyword evidence="7 9" id="KW-0539">Nucleus</keyword>
<comment type="function">
    <text evidence="9">Catalyzes the phosphorylation of pyrimidine nucleoside monophosphates at the expense of ATP. Plays an important role in de novo pyrimidine nucleotide biosynthesis. Has preference for UMP and CMP as phosphate acceptors.</text>
</comment>
<feature type="binding site" evidence="9">
    <location>
        <position position="610"/>
    </location>
    <ligand>
        <name>a ribonucleoside 5'-phosphate</name>
        <dbReference type="ChEBI" id="CHEBI:58043"/>
    </ligand>
</feature>
<dbReference type="NCBIfam" id="TIGR01359">
    <property type="entry name" value="UMP_CMP_kin_fam"/>
    <property type="match status" value="2"/>
</dbReference>
<comment type="catalytic activity">
    <reaction evidence="9">
        <text>dCMP + ATP = dCDP + ADP</text>
        <dbReference type="Rhea" id="RHEA:25094"/>
        <dbReference type="ChEBI" id="CHEBI:30616"/>
        <dbReference type="ChEBI" id="CHEBI:57566"/>
        <dbReference type="ChEBI" id="CHEBI:58593"/>
        <dbReference type="ChEBI" id="CHEBI:456216"/>
        <dbReference type="EC" id="2.7.4.14"/>
    </reaction>
</comment>
<feature type="binding site" evidence="9">
    <location>
        <position position="593"/>
    </location>
    <ligand>
        <name>ATP</name>
        <dbReference type="ChEBI" id="CHEBI:30616"/>
    </ligand>
</feature>
<evidence type="ECO:0000256" key="6">
    <source>
        <dbReference type="ARBA" id="ARBA00022975"/>
    </source>
</evidence>
<feature type="binding site" evidence="9">
    <location>
        <position position="405"/>
    </location>
    <ligand>
        <name>ATP</name>
        <dbReference type="ChEBI" id="CHEBI:30616"/>
    </ligand>
</feature>
<dbReference type="GO" id="GO:0015979">
    <property type="term" value="P:photosynthesis"/>
    <property type="evidence" value="ECO:0007669"/>
    <property type="project" value="InterPro"/>
</dbReference>
<dbReference type="GO" id="GO:0005634">
    <property type="term" value="C:nucleus"/>
    <property type="evidence" value="ECO:0007669"/>
    <property type="project" value="UniProtKB-SubCell"/>
</dbReference>
<dbReference type="AlphaFoldDB" id="A0A1Q9EAV2"/>
<dbReference type="PANTHER" id="PTHR23359">
    <property type="entry name" value="NUCLEOTIDE KINASE"/>
    <property type="match status" value="1"/>
</dbReference>